<dbReference type="InterPro" id="IPR011105">
    <property type="entry name" value="Cell_wall_hydrolase_SleB"/>
</dbReference>
<evidence type="ECO:0000313" key="3">
    <source>
        <dbReference type="EMBL" id="MBN3557400.1"/>
    </source>
</evidence>
<feature type="domain" description="Cell wall hydrolase SleB" evidence="2">
    <location>
        <begin position="124"/>
        <end position="234"/>
    </location>
</feature>
<evidence type="ECO:0000259" key="2">
    <source>
        <dbReference type="Pfam" id="PF07486"/>
    </source>
</evidence>
<gene>
    <name evidence="3" type="ORF">JYA60_04050</name>
</gene>
<organism evidence="3 4">
    <name type="scientific">Sphingomonas yabuuchiae</name>
    <dbReference type="NCBI Taxonomy" id="172044"/>
    <lineage>
        <taxon>Bacteria</taxon>
        <taxon>Pseudomonadati</taxon>
        <taxon>Pseudomonadota</taxon>
        <taxon>Alphaproteobacteria</taxon>
        <taxon>Sphingomonadales</taxon>
        <taxon>Sphingomonadaceae</taxon>
        <taxon>Sphingomonas</taxon>
    </lineage>
</organism>
<dbReference type="Gene3D" id="1.10.10.2520">
    <property type="entry name" value="Cell wall hydrolase SleB, domain 1"/>
    <property type="match status" value="1"/>
</dbReference>
<evidence type="ECO:0000256" key="1">
    <source>
        <dbReference type="SAM" id="MobiDB-lite"/>
    </source>
</evidence>
<feature type="compositionally biased region" description="Pro residues" evidence="1">
    <location>
        <begin position="421"/>
        <end position="431"/>
    </location>
</feature>
<name>A0AA40ZZV4_9SPHN</name>
<sequence>MSDVSRPRGGLRAALFAPLIVIAGTASVVPALLVANAPDMPRTQHRSAQRARPAPRVVPPAELPPVEPVAFVDMSPDEARAYNAGVPFSTDRNPAARPFLYRGSAEDKARALDCLAAGVLYEAGDDAKGEQAVAQVVLNRLRHPAFPKTVCGVVFEGQERSTGCQFTFTCDGALTKWQPPEAAWTRARQVAAMALNGKVFPAVGHSTHYHTDWVVPYWQASLDKVARVGSHLFFRWSGWWGTPPAFNRHMLAGEPVITQLAPFSPAHRAGTDASDDAGAALAEGAAATGTMAPLASEPDTFLITLPAGLSPDGFPALATTLCGPRKHCTVMAWRDAAATAFSVPLNQVQMETMAFSYFRDAGIGLERTLWNCGVYPAFKGPRCMKRMSMTIVPLAAPTPQPSPTPTPTGELSGVRRASTPPAEPKAKIPPL</sequence>
<dbReference type="Proteomes" id="UP000704529">
    <property type="component" value="Unassembled WGS sequence"/>
</dbReference>
<dbReference type="Pfam" id="PF07486">
    <property type="entry name" value="Hydrolase_2"/>
    <property type="match status" value="1"/>
</dbReference>
<dbReference type="EMBL" id="JAFHKU010000115">
    <property type="protein sequence ID" value="MBN3557400.1"/>
    <property type="molecule type" value="Genomic_DNA"/>
</dbReference>
<accession>A0AA40ZZV4</accession>
<dbReference type="GO" id="GO:0016787">
    <property type="term" value="F:hydrolase activity"/>
    <property type="evidence" value="ECO:0007669"/>
    <property type="project" value="UniProtKB-KW"/>
</dbReference>
<reference evidence="3" key="1">
    <citation type="submission" date="2021-01" db="EMBL/GenBank/DDBJ databases">
        <title>Genome Sequencing of Type Strains.</title>
        <authorList>
            <person name="Lemaire J.F."/>
            <person name="Inderbitzin P."/>
            <person name="Collins S.B."/>
            <person name="Wespe N."/>
            <person name="Knight-Connoni V."/>
        </authorList>
    </citation>
    <scope>NUCLEOTIDE SEQUENCE</scope>
    <source>
        <strain evidence="3">DSM 14562</strain>
    </source>
</reference>
<feature type="region of interest" description="Disordered" evidence="1">
    <location>
        <begin position="394"/>
        <end position="431"/>
    </location>
</feature>
<dbReference type="InterPro" id="IPR042047">
    <property type="entry name" value="SleB_dom1"/>
</dbReference>
<comment type="caution">
    <text evidence="3">The sequence shown here is derived from an EMBL/GenBank/DDBJ whole genome shotgun (WGS) entry which is preliminary data.</text>
</comment>
<evidence type="ECO:0000313" key="4">
    <source>
        <dbReference type="Proteomes" id="UP000704529"/>
    </source>
</evidence>
<feature type="compositionally biased region" description="Pro residues" evidence="1">
    <location>
        <begin position="396"/>
        <end position="406"/>
    </location>
</feature>
<dbReference type="RefSeq" id="WP_184106319.1">
    <property type="nucleotide sequence ID" value="NZ_JACHNX010000015.1"/>
</dbReference>
<protein>
    <submittedName>
        <fullName evidence="3">Cell wall hydrolase</fullName>
    </submittedName>
</protein>
<proteinExistence type="predicted"/>
<dbReference type="AlphaFoldDB" id="A0AA40ZZV4"/>
<keyword evidence="3" id="KW-0378">Hydrolase</keyword>